<dbReference type="Pfam" id="PF16483">
    <property type="entry name" value="Glyco_hydro_64"/>
    <property type="match status" value="2"/>
</dbReference>
<comment type="caution">
    <text evidence="4">The sequence shown here is derived from an EMBL/GenBank/DDBJ whole genome shotgun (WGS) entry which is preliminary data.</text>
</comment>
<dbReference type="Proteomes" id="UP000319210">
    <property type="component" value="Unassembled WGS sequence"/>
</dbReference>
<name>A0A4Y3QWH9_STRCI</name>
<dbReference type="InterPro" id="IPR037176">
    <property type="entry name" value="Osmotin/thaumatin-like_sf"/>
</dbReference>
<reference evidence="4 5" key="1">
    <citation type="submission" date="2019-06" db="EMBL/GenBank/DDBJ databases">
        <title>Whole genome shotgun sequence of Streptomyces cacaoi subsp. cacaoi NBRC 12748.</title>
        <authorList>
            <person name="Hosoyama A."/>
            <person name="Uohara A."/>
            <person name="Ohji S."/>
            <person name="Ichikawa N."/>
        </authorList>
    </citation>
    <scope>NUCLEOTIDE SEQUENCE [LARGE SCALE GENOMIC DNA]</scope>
    <source>
        <strain evidence="4 5">NBRC 12748</strain>
    </source>
</reference>
<sequence>MTSAHSRRRRRGAAPIHVLSSLALVVTAMCAFTGPSNAAPAADSGSAGTKAVQPAGDKPPEDFWGDVDNIPPANNELTVKIANQTNGQFPDDKVFWSFNGETHSIAEQPYIDLPAVEAGRIDIHVGSPDSEYTDFVEFTIKDGVFYGNLTRVDGYVLPLAMRLHSEDGQNQEVGEDYELFKQSREDTFKQFSGEVPEEFQGLVDGDKKIEAPRSGADFAPGGKYENYFNDYAQSVGVGASTQEIFACSGPLSEDPAGCAGLNRHVAELPEDQQADPANFYKSAPANYYAKFWHDHSIDNRSYGFPYDDAEGQDTLVTSDNPEYLVVAVGY</sequence>
<feature type="domain" description="GH64" evidence="3">
    <location>
        <begin position="44"/>
        <end position="330"/>
    </location>
</feature>
<evidence type="ECO:0000256" key="2">
    <source>
        <dbReference type="SAM" id="SignalP"/>
    </source>
</evidence>
<dbReference type="RefSeq" id="WP_030881016.1">
    <property type="nucleotide sequence ID" value="NZ_BJMM01000008.1"/>
</dbReference>
<dbReference type="InterPro" id="IPR032477">
    <property type="entry name" value="Glyco_hydro_64"/>
</dbReference>
<dbReference type="PROSITE" id="PS52006">
    <property type="entry name" value="GH64"/>
    <property type="match status" value="1"/>
</dbReference>
<evidence type="ECO:0000259" key="3">
    <source>
        <dbReference type="PROSITE" id="PS52006"/>
    </source>
</evidence>
<gene>
    <name evidence="4" type="ORF">SCA03_22760</name>
</gene>
<evidence type="ECO:0000313" key="4">
    <source>
        <dbReference type="EMBL" id="GEB49725.1"/>
    </source>
</evidence>
<dbReference type="CDD" id="cd09214">
    <property type="entry name" value="GH64-like"/>
    <property type="match status" value="1"/>
</dbReference>
<keyword evidence="5" id="KW-1185">Reference proteome</keyword>
<dbReference type="InterPro" id="IPR037398">
    <property type="entry name" value="Glyco_hydro_64_fam"/>
</dbReference>
<feature type="region of interest" description="Disordered" evidence="1">
    <location>
        <begin position="37"/>
        <end position="60"/>
    </location>
</feature>
<dbReference type="PANTHER" id="PTHR38165">
    <property type="match status" value="1"/>
</dbReference>
<evidence type="ECO:0000256" key="1">
    <source>
        <dbReference type="SAM" id="MobiDB-lite"/>
    </source>
</evidence>
<dbReference type="EMBL" id="BJMM01000008">
    <property type="protein sequence ID" value="GEB49725.1"/>
    <property type="molecule type" value="Genomic_DNA"/>
</dbReference>
<keyword evidence="2" id="KW-0732">Signal</keyword>
<organism evidence="4 5">
    <name type="scientific">Streptomyces cacaoi</name>
    <dbReference type="NCBI Taxonomy" id="1898"/>
    <lineage>
        <taxon>Bacteria</taxon>
        <taxon>Bacillati</taxon>
        <taxon>Actinomycetota</taxon>
        <taxon>Actinomycetes</taxon>
        <taxon>Kitasatosporales</taxon>
        <taxon>Streptomycetaceae</taxon>
        <taxon>Streptomyces</taxon>
    </lineage>
</organism>
<dbReference type="PANTHER" id="PTHR38165:SF1">
    <property type="entry name" value="GLUCANASE B"/>
    <property type="match status" value="1"/>
</dbReference>
<dbReference type="AlphaFoldDB" id="A0A4Y3QWH9"/>
<accession>A0A4Y3QWH9</accession>
<evidence type="ECO:0000313" key="5">
    <source>
        <dbReference type="Proteomes" id="UP000319210"/>
    </source>
</evidence>
<dbReference type="Gene3D" id="2.60.110.10">
    <property type="entry name" value="Thaumatin"/>
    <property type="match status" value="2"/>
</dbReference>
<proteinExistence type="predicted"/>
<feature type="chain" id="PRO_5039011959" description="GH64 domain-containing protein" evidence="2">
    <location>
        <begin position="39"/>
        <end position="330"/>
    </location>
</feature>
<dbReference type="OrthoDB" id="5513218at2"/>
<protein>
    <recommendedName>
        <fullName evidence="3">GH64 domain-containing protein</fullName>
    </recommendedName>
</protein>
<feature type="signal peptide" evidence="2">
    <location>
        <begin position="1"/>
        <end position="38"/>
    </location>
</feature>